<proteinExistence type="predicted"/>
<dbReference type="KEGG" id="tng:GSTEN00028617G001"/>
<keyword evidence="2" id="KW-1133">Transmembrane helix</keyword>
<dbReference type="OrthoDB" id="8686561at2759"/>
<feature type="region of interest" description="Disordered" evidence="1">
    <location>
        <begin position="1"/>
        <end position="20"/>
    </location>
</feature>
<organism evidence="3">
    <name type="scientific">Tetraodon nigroviridis</name>
    <name type="common">Spotted green pufferfish</name>
    <name type="synonym">Chelonodon nigroviridis</name>
    <dbReference type="NCBI Taxonomy" id="99883"/>
    <lineage>
        <taxon>Eukaryota</taxon>
        <taxon>Metazoa</taxon>
        <taxon>Chordata</taxon>
        <taxon>Craniata</taxon>
        <taxon>Vertebrata</taxon>
        <taxon>Euteleostomi</taxon>
        <taxon>Actinopterygii</taxon>
        <taxon>Neopterygii</taxon>
        <taxon>Teleostei</taxon>
        <taxon>Neoteleostei</taxon>
        <taxon>Acanthomorphata</taxon>
        <taxon>Eupercaria</taxon>
        <taxon>Tetraodontiformes</taxon>
        <taxon>Tetradontoidea</taxon>
        <taxon>Tetraodontidae</taxon>
        <taxon>Tetraodon</taxon>
    </lineage>
</organism>
<protein>
    <submittedName>
        <fullName evidence="3">(spotted green pufferfish) hypothetical protein</fullName>
    </submittedName>
</protein>
<reference evidence="3" key="1">
    <citation type="journal article" date="2004" name="Nature">
        <title>Genome duplication in the teleost fish Tetraodon nigroviridis reveals the early vertebrate proto-karyotype.</title>
        <authorList>
            <person name="Jaillon O."/>
            <person name="Aury J.-M."/>
            <person name="Brunet F."/>
            <person name="Petit J.-L."/>
            <person name="Stange-Thomann N."/>
            <person name="Mauceli E."/>
            <person name="Bouneau L."/>
            <person name="Fischer C."/>
            <person name="Ozouf-Costaz C."/>
            <person name="Bernot A."/>
            <person name="Nicaud S."/>
            <person name="Jaffe D."/>
            <person name="Fisher S."/>
            <person name="Lutfalla G."/>
            <person name="Dossat C."/>
            <person name="Segurens B."/>
            <person name="Dasilva C."/>
            <person name="Salanoubat M."/>
            <person name="Levy M."/>
            <person name="Boudet N."/>
            <person name="Castellano S."/>
            <person name="Anthouard V."/>
            <person name="Jubin C."/>
            <person name="Castelli V."/>
            <person name="Katinka M."/>
            <person name="Vacherie B."/>
            <person name="Biemont C."/>
            <person name="Skalli Z."/>
            <person name="Cattolico L."/>
            <person name="Poulain J."/>
            <person name="De Berardinis V."/>
            <person name="Cruaud C."/>
            <person name="Duprat S."/>
            <person name="Brottier P."/>
            <person name="Coutanceau J.-P."/>
            <person name="Gouzy J."/>
            <person name="Parra G."/>
            <person name="Lardier G."/>
            <person name="Chapple C."/>
            <person name="McKernan K.J."/>
            <person name="McEwan P."/>
            <person name="Bosak S."/>
            <person name="Kellis M."/>
            <person name="Volff J.-N."/>
            <person name="Guigo R."/>
            <person name="Zody M.C."/>
            <person name="Mesirov J."/>
            <person name="Lindblad-Toh K."/>
            <person name="Birren B."/>
            <person name="Nusbaum C."/>
            <person name="Kahn D."/>
            <person name="Robinson-Rechavi M."/>
            <person name="Laudet V."/>
            <person name="Schachter V."/>
            <person name="Quetier F."/>
            <person name="Saurin W."/>
            <person name="Scarpelli C."/>
            <person name="Wincker P."/>
            <person name="Lander E.S."/>
            <person name="Weissenbach J."/>
            <person name="Roest Crollius H."/>
        </authorList>
    </citation>
    <scope>NUCLEOTIDE SEQUENCE [LARGE SCALE GENOMIC DNA]</scope>
</reference>
<name>Q4RUW2_TETNG</name>
<keyword evidence="2" id="KW-0472">Membrane</keyword>
<evidence type="ECO:0000256" key="1">
    <source>
        <dbReference type="SAM" id="MobiDB-lite"/>
    </source>
</evidence>
<reference evidence="3" key="2">
    <citation type="submission" date="2004-02" db="EMBL/GenBank/DDBJ databases">
        <authorList>
            <consortium name="Genoscope"/>
            <consortium name="Whitehead Institute Centre for Genome Research"/>
        </authorList>
    </citation>
    <scope>NUCLEOTIDE SEQUENCE</scope>
</reference>
<evidence type="ECO:0000256" key="2">
    <source>
        <dbReference type="SAM" id="Phobius"/>
    </source>
</evidence>
<dbReference type="EMBL" id="CAAE01014993">
    <property type="protein sequence ID" value="CAG07820.1"/>
    <property type="molecule type" value="Genomic_DNA"/>
</dbReference>
<sequence length="101" mass="11010">MRTEVKNKSGANSSEMGDPDVLRLQVLHTPQLANDSGTAATQAPWTDVALTSSGIIPGAIAATVFIIFLLLLYAVLWKCMVSPPKRKKKKKRVRGHQRPSV</sequence>
<dbReference type="AlphaFoldDB" id="Q4RUW2"/>
<keyword evidence="2" id="KW-0812">Transmembrane</keyword>
<evidence type="ECO:0000313" key="3">
    <source>
        <dbReference type="EMBL" id="CAG07820.1"/>
    </source>
</evidence>
<feature type="transmembrane region" description="Helical" evidence="2">
    <location>
        <begin position="55"/>
        <end position="81"/>
    </location>
</feature>
<gene>
    <name evidence="3" type="ORF">GSTENG00028617001</name>
</gene>
<accession>Q4RUW2</accession>
<comment type="caution">
    <text evidence="3">The sequence shown here is derived from an EMBL/GenBank/DDBJ whole genome shotgun (WGS) entry which is preliminary data.</text>
</comment>